<name>A0ABS2MBC1_9ACTN</name>
<evidence type="ECO:0000313" key="1">
    <source>
        <dbReference type="EMBL" id="MBM7508460.1"/>
    </source>
</evidence>
<evidence type="ECO:0008006" key="3">
    <source>
        <dbReference type="Google" id="ProtNLM"/>
    </source>
</evidence>
<evidence type="ECO:0000313" key="2">
    <source>
        <dbReference type="Proteomes" id="UP000732378"/>
    </source>
</evidence>
<gene>
    <name evidence="1" type="ORF">JOE61_002274</name>
</gene>
<accession>A0ABS2MBC1</accession>
<reference evidence="1 2" key="1">
    <citation type="submission" date="2021-01" db="EMBL/GenBank/DDBJ databases">
        <title>Sequencing the genomes of 1000 actinobacteria strains.</title>
        <authorList>
            <person name="Klenk H.-P."/>
        </authorList>
    </citation>
    <scope>NUCLEOTIDE SEQUENCE [LARGE SCALE GENOMIC DNA]</scope>
    <source>
        <strain evidence="1 2">DSM 18239</strain>
    </source>
</reference>
<comment type="caution">
    <text evidence="1">The sequence shown here is derived from an EMBL/GenBank/DDBJ whole genome shotgun (WGS) entry which is preliminary data.</text>
</comment>
<dbReference type="RefSeq" id="WP_193669561.1">
    <property type="nucleotide sequence ID" value="NZ_JACDTV010000009.1"/>
</dbReference>
<proteinExistence type="predicted"/>
<organism evidence="1 2">
    <name type="scientific">Nocardioides salarius</name>
    <dbReference type="NCBI Taxonomy" id="374513"/>
    <lineage>
        <taxon>Bacteria</taxon>
        <taxon>Bacillati</taxon>
        <taxon>Actinomycetota</taxon>
        <taxon>Actinomycetes</taxon>
        <taxon>Propionibacteriales</taxon>
        <taxon>Nocardioidaceae</taxon>
        <taxon>Nocardioides</taxon>
    </lineage>
</organism>
<dbReference type="Proteomes" id="UP000732378">
    <property type="component" value="Unassembled WGS sequence"/>
</dbReference>
<dbReference type="EMBL" id="JAFBBZ010000001">
    <property type="protein sequence ID" value="MBM7508460.1"/>
    <property type="molecule type" value="Genomic_DNA"/>
</dbReference>
<keyword evidence="2" id="KW-1185">Reference proteome</keyword>
<protein>
    <recommendedName>
        <fullName evidence="3">ESX-1 secretion-associated protein</fullName>
    </recommendedName>
</protein>
<sequence>MSDIRISDADARVVAGLHETGAEGIEGTAPTLPGSVDGGLASGILGTILAQLVSDADDLALANRGTAGVLRAVAADFYGTDQEVGAEFTRMQTDVDPGGDHP</sequence>